<dbReference type="GO" id="GO:0007156">
    <property type="term" value="P:homophilic cell adhesion via plasma membrane adhesion molecules"/>
    <property type="evidence" value="ECO:0007669"/>
    <property type="project" value="TreeGrafter"/>
</dbReference>
<feature type="domain" description="Ig-like" evidence="1">
    <location>
        <begin position="24"/>
        <end position="109"/>
    </location>
</feature>
<dbReference type="GO" id="GO:0050808">
    <property type="term" value="P:synapse organization"/>
    <property type="evidence" value="ECO:0007669"/>
    <property type="project" value="TreeGrafter"/>
</dbReference>
<proteinExistence type="predicted"/>
<dbReference type="InterPro" id="IPR036179">
    <property type="entry name" value="Ig-like_dom_sf"/>
</dbReference>
<dbReference type="Gene3D" id="2.60.40.10">
    <property type="entry name" value="Immunoglobulins"/>
    <property type="match status" value="2"/>
</dbReference>
<reference evidence="2" key="2">
    <citation type="submission" date="2025-09" db="UniProtKB">
        <authorList>
            <consortium name="Ensembl"/>
        </authorList>
    </citation>
    <scope>IDENTIFICATION</scope>
</reference>
<evidence type="ECO:0000259" key="1">
    <source>
        <dbReference type="PROSITE" id="PS50835"/>
    </source>
</evidence>
<dbReference type="GO" id="GO:0030424">
    <property type="term" value="C:axon"/>
    <property type="evidence" value="ECO:0007669"/>
    <property type="project" value="TreeGrafter"/>
</dbReference>
<dbReference type="PANTHER" id="PTHR45080">
    <property type="entry name" value="CONTACTIN 5"/>
    <property type="match status" value="1"/>
</dbReference>
<organism evidence="2 3">
    <name type="scientific">Mola mola</name>
    <name type="common">Ocean sunfish</name>
    <name type="synonym">Tetraodon mola</name>
    <dbReference type="NCBI Taxonomy" id="94237"/>
    <lineage>
        <taxon>Eukaryota</taxon>
        <taxon>Metazoa</taxon>
        <taxon>Chordata</taxon>
        <taxon>Craniata</taxon>
        <taxon>Vertebrata</taxon>
        <taxon>Euteleostomi</taxon>
        <taxon>Actinopterygii</taxon>
        <taxon>Neopterygii</taxon>
        <taxon>Teleostei</taxon>
        <taxon>Neoteleostei</taxon>
        <taxon>Acanthomorphata</taxon>
        <taxon>Eupercaria</taxon>
        <taxon>Tetraodontiformes</taxon>
        <taxon>Molidae</taxon>
        <taxon>Mola</taxon>
    </lineage>
</organism>
<dbReference type="InterPro" id="IPR003598">
    <property type="entry name" value="Ig_sub2"/>
</dbReference>
<dbReference type="AlphaFoldDB" id="A0A3Q4AV30"/>
<dbReference type="PROSITE" id="PS50835">
    <property type="entry name" value="IG_LIKE"/>
    <property type="match status" value="2"/>
</dbReference>
<protein>
    <recommendedName>
        <fullName evidence="1">Ig-like domain-containing protein</fullName>
    </recommendedName>
</protein>
<dbReference type="GO" id="GO:0043025">
    <property type="term" value="C:neuronal cell body"/>
    <property type="evidence" value="ECO:0007669"/>
    <property type="project" value="TreeGrafter"/>
</dbReference>
<dbReference type="SMART" id="SM00408">
    <property type="entry name" value="IGc2"/>
    <property type="match status" value="2"/>
</dbReference>
<dbReference type="GO" id="GO:0008046">
    <property type="term" value="F:axon guidance receptor activity"/>
    <property type="evidence" value="ECO:0007669"/>
    <property type="project" value="TreeGrafter"/>
</dbReference>
<dbReference type="SMART" id="SM00409">
    <property type="entry name" value="IG"/>
    <property type="match status" value="2"/>
</dbReference>
<reference evidence="2" key="1">
    <citation type="submission" date="2025-08" db="UniProtKB">
        <authorList>
            <consortium name="Ensembl"/>
        </authorList>
    </citation>
    <scope>IDENTIFICATION</scope>
</reference>
<dbReference type="InterPro" id="IPR013783">
    <property type="entry name" value="Ig-like_fold"/>
</dbReference>
<keyword evidence="3" id="KW-1185">Reference proteome</keyword>
<dbReference type="FunFam" id="2.60.40.10:FF:000186">
    <property type="entry name" value="Hemicentin 1"/>
    <property type="match status" value="1"/>
</dbReference>
<dbReference type="CDD" id="cd00096">
    <property type="entry name" value="Ig"/>
    <property type="match status" value="1"/>
</dbReference>
<evidence type="ECO:0000313" key="2">
    <source>
        <dbReference type="Ensembl" id="ENSMMOP00000008595.1"/>
    </source>
</evidence>
<dbReference type="SUPFAM" id="SSF48726">
    <property type="entry name" value="Immunoglobulin"/>
    <property type="match status" value="2"/>
</dbReference>
<dbReference type="InterPro" id="IPR003599">
    <property type="entry name" value="Ig_sub"/>
</dbReference>
<dbReference type="Proteomes" id="UP000261620">
    <property type="component" value="Unplaced"/>
</dbReference>
<dbReference type="InterPro" id="IPR013098">
    <property type="entry name" value="Ig_I-set"/>
</dbReference>
<dbReference type="STRING" id="94237.ENSMMOP00000008595"/>
<name>A0A3Q4AV30_MOLML</name>
<dbReference type="Ensembl" id="ENSMMOT00000008749.1">
    <property type="protein sequence ID" value="ENSMMOP00000008595.1"/>
    <property type="gene ID" value="ENSMMOG00000006636.1"/>
</dbReference>
<dbReference type="GO" id="GO:0005886">
    <property type="term" value="C:plasma membrane"/>
    <property type="evidence" value="ECO:0007669"/>
    <property type="project" value="TreeGrafter"/>
</dbReference>
<dbReference type="InterPro" id="IPR050958">
    <property type="entry name" value="Cell_Adh-Cytoskel_Orgn"/>
</dbReference>
<evidence type="ECO:0000313" key="3">
    <source>
        <dbReference type="Proteomes" id="UP000261620"/>
    </source>
</evidence>
<dbReference type="Pfam" id="PF07679">
    <property type="entry name" value="I-set"/>
    <property type="match status" value="2"/>
</dbReference>
<dbReference type="InterPro" id="IPR007110">
    <property type="entry name" value="Ig-like_dom"/>
</dbReference>
<dbReference type="PANTHER" id="PTHR45080:SF28">
    <property type="entry name" value="HEMICENTIN-2"/>
    <property type="match status" value="1"/>
</dbReference>
<dbReference type="FunFam" id="2.60.40.10:FF:000130">
    <property type="entry name" value="Hemicentin 1"/>
    <property type="match status" value="1"/>
</dbReference>
<feature type="domain" description="Ig-like" evidence="1">
    <location>
        <begin position="112"/>
        <end position="205"/>
    </location>
</feature>
<accession>A0A3Q4AV30</accession>
<sequence length="256" mass="27605">YSCSSLIVSRMGTNSLAFLISVRPSIKHSESDSDDVVVIKGADVALQCAAEGTPRPAVTWLKDGLPITGQRSAKVLNEGRLLQIKDAKVSDTGRYTCIAVNVAGQADMQKNPLTLMFMVSLVNFQTQKYQAPVDTSVTLQCQADGSPPPSVTWHKDGQPLSESIRQRVLSSGSLQIAFVQPLDTGRYTCTAANAAGTANLEMSLTVQKQEVEVVENSQAQLVCVVEGVPQPSLVRMQATICVLQQMMPAWWKGVSH</sequence>
<dbReference type="OMA" id="GEASMEY"/>